<dbReference type="EC" id="3.2.1.22" evidence="7"/>
<evidence type="ECO:0000259" key="4">
    <source>
        <dbReference type="Pfam" id="PF10566"/>
    </source>
</evidence>
<evidence type="ECO:0000259" key="6">
    <source>
        <dbReference type="Pfam" id="PF14509"/>
    </source>
</evidence>
<dbReference type="InterPro" id="IPR019563">
    <property type="entry name" value="GH97_catalytic"/>
</dbReference>
<dbReference type="KEGG" id="bmei:Spa11_25380"/>
<proteinExistence type="predicted"/>
<dbReference type="InterPro" id="IPR013780">
    <property type="entry name" value="Glyco_hydro_b"/>
</dbReference>
<protein>
    <submittedName>
        <fullName evidence="7">Retaining alpha-galactosidase</fullName>
        <ecNumber evidence="7">3.2.1.22</ecNumber>
    </submittedName>
</protein>
<keyword evidence="3" id="KW-0732">Signal</keyword>
<dbReference type="InterPro" id="IPR014718">
    <property type="entry name" value="GH-type_carb-bd"/>
</dbReference>
<feature type="signal peptide" evidence="3">
    <location>
        <begin position="1"/>
        <end position="20"/>
    </location>
</feature>
<dbReference type="Pfam" id="PF14509">
    <property type="entry name" value="GH97_C"/>
    <property type="match status" value="1"/>
</dbReference>
<evidence type="ECO:0000256" key="2">
    <source>
        <dbReference type="ARBA" id="ARBA00023295"/>
    </source>
</evidence>
<dbReference type="GO" id="GO:0004557">
    <property type="term" value="F:alpha-galactosidase activity"/>
    <property type="evidence" value="ECO:0007669"/>
    <property type="project" value="UniProtKB-EC"/>
</dbReference>
<dbReference type="InterPro" id="IPR017853">
    <property type="entry name" value="GH"/>
</dbReference>
<dbReference type="PANTHER" id="PTHR35803:SF2">
    <property type="entry name" value="RETAINING ALPHA-GALACTOSIDASE"/>
    <property type="match status" value="1"/>
</dbReference>
<dbReference type="InterPro" id="IPR029483">
    <property type="entry name" value="GH97_C"/>
</dbReference>
<accession>A0A518K965</accession>
<dbReference type="EMBL" id="CP036349">
    <property type="protein sequence ID" value="QDV74335.1"/>
    <property type="molecule type" value="Genomic_DNA"/>
</dbReference>
<feature type="domain" description="Glycosyl-hydrolase 97 N-terminal" evidence="5">
    <location>
        <begin position="27"/>
        <end position="282"/>
    </location>
</feature>
<keyword evidence="8" id="KW-1185">Reference proteome</keyword>
<feature type="domain" description="Glycosyl-hydrolase 97 catalytic" evidence="4">
    <location>
        <begin position="299"/>
        <end position="467"/>
    </location>
</feature>
<dbReference type="Gene3D" id="2.70.98.10">
    <property type="match status" value="1"/>
</dbReference>
<dbReference type="AlphaFoldDB" id="A0A518K965"/>
<evidence type="ECO:0000259" key="5">
    <source>
        <dbReference type="Pfam" id="PF14508"/>
    </source>
</evidence>
<dbReference type="InterPro" id="IPR013785">
    <property type="entry name" value="Aldolase_TIM"/>
</dbReference>
<organism evidence="7 8">
    <name type="scientific">Botrimarina mediterranea</name>
    <dbReference type="NCBI Taxonomy" id="2528022"/>
    <lineage>
        <taxon>Bacteria</taxon>
        <taxon>Pseudomonadati</taxon>
        <taxon>Planctomycetota</taxon>
        <taxon>Planctomycetia</taxon>
        <taxon>Pirellulales</taxon>
        <taxon>Lacipirellulaceae</taxon>
        <taxon>Botrimarina</taxon>
    </lineage>
</organism>
<name>A0A518K965_9BACT</name>
<reference evidence="7 8" key="1">
    <citation type="submission" date="2019-02" db="EMBL/GenBank/DDBJ databases">
        <title>Deep-cultivation of Planctomycetes and their phenomic and genomic characterization uncovers novel biology.</title>
        <authorList>
            <person name="Wiegand S."/>
            <person name="Jogler M."/>
            <person name="Boedeker C."/>
            <person name="Pinto D."/>
            <person name="Vollmers J."/>
            <person name="Rivas-Marin E."/>
            <person name="Kohn T."/>
            <person name="Peeters S.H."/>
            <person name="Heuer A."/>
            <person name="Rast P."/>
            <person name="Oberbeckmann S."/>
            <person name="Bunk B."/>
            <person name="Jeske O."/>
            <person name="Meyerdierks A."/>
            <person name="Storesund J.E."/>
            <person name="Kallscheuer N."/>
            <person name="Luecker S."/>
            <person name="Lage O.M."/>
            <person name="Pohl T."/>
            <person name="Merkel B.J."/>
            <person name="Hornburger P."/>
            <person name="Mueller R.-W."/>
            <person name="Bruemmer F."/>
            <person name="Labrenz M."/>
            <person name="Spormann A.M."/>
            <person name="Op den Camp H."/>
            <person name="Overmann J."/>
            <person name="Amann R."/>
            <person name="Jetten M.S.M."/>
            <person name="Mascher T."/>
            <person name="Medema M.H."/>
            <person name="Devos D.P."/>
            <person name="Kaster A.-K."/>
            <person name="Ovreas L."/>
            <person name="Rohde M."/>
            <person name="Galperin M.Y."/>
            <person name="Jogler C."/>
        </authorList>
    </citation>
    <scope>NUCLEOTIDE SEQUENCE [LARGE SCALE GENOMIC DNA]</scope>
    <source>
        <strain evidence="7 8">Spa11</strain>
    </source>
</reference>
<evidence type="ECO:0000313" key="7">
    <source>
        <dbReference type="EMBL" id="QDV74335.1"/>
    </source>
</evidence>
<dbReference type="InterPro" id="IPR052720">
    <property type="entry name" value="Glycosyl_hydrolase_97"/>
</dbReference>
<evidence type="ECO:0000256" key="3">
    <source>
        <dbReference type="SAM" id="SignalP"/>
    </source>
</evidence>
<gene>
    <name evidence="7" type="ORF">Spa11_25380</name>
</gene>
<sequence precursor="true">MITRSAATLLLLAFAALIQAEERTTRIDSPDGKVAAIVTTSDVAPYVSYTVERNGAEVVAPSALDVRLQWIGSLADGAELVEVDQDKFDTTSTMPWGKARTIRDHGSTATLEFLTKGKARWRLAFRVYNDGVAFRYEFPKQTELTDVVVEAEQTEFRLTGDPSVTYLPLPNFTSTHEGLYGRLPMSDLPEDQLFGVPLLAVREDGDSVMITEARLRDYAGMYLERKGASDAIFTSRLSPLPGKPSQCVVATAPHSSPWRVVMLADHPGRFIESQLIEQLNDPAEGDFAWLEPGKTTFPWWNGEIEHGKASTPDNNFEVNRRYIDFAARNGIAYHGLSSVHGDRPWHVQEDPGFNWPRPDADTRVARDDLDLPRILAYAESKGVGIRLWVHWKSLYDHLEESFANYEQWGVRGLMVDFMDRDDQEMIAIQEEILQAAARHQLHIQFHGASKPTGEHRTYPNLFNREGALNLEFLKWSDTCTPPHNVNIAYTRAMAGPTDYHLGGFNAVARSQFQPQNNRPVVLGTRCHHLAMYVVYLNPMPMVADVPEAYEGEPGFDFLVDAPTTWDETRFVAGEDGKYLVVARRKGDAWYLGGMNDWNARTVELPLAFLGNVTYEARLYTDGDPSGNSPNAMKQRTMTVDARSKLSLTLACGGGFTAILHPLQAE</sequence>
<dbReference type="Gene3D" id="2.60.40.1180">
    <property type="entry name" value="Golgi alpha-mannosidase II"/>
    <property type="match status" value="1"/>
</dbReference>
<dbReference type="GO" id="GO:0030246">
    <property type="term" value="F:carbohydrate binding"/>
    <property type="evidence" value="ECO:0007669"/>
    <property type="project" value="InterPro"/>
</dbReference>
<dbReference type="Pfam" id="PF14508">
    <property type="entry name" value="GH97_N"/>
    <property type="match status" value="1"/>
</dbReference>
<dbReference type="SUPFAM" id="SSF51445">
    <property type="entry name" value="(Trans)glycosidases"/>
    <property type="match status" value="1"/>
</dbReference>
<feature type="chain" id="PRO_5021776346" evidence="3">
    <location>
        <begin position="21"/>
        <end position="665"/>
    </location>
</feature>
<feature type="domain" description="Glycosyl-hydrolase 97 C-terminal oligomerisation" evidence="6">
    <location>
        <begin position="564"/>
        <end position="659"/>
    </location>
</feature>
<evidence type="ECO:0000313" key="8">
    <source>
        <dbReference type="Proteomes" id="UP000316426"/>
    </source>
</evidence>
<dbReference type="InterPro" id="IPR029486">
    <property type="entry name" value="GH97_N"/>
</dbReference>
<dbReference type="Proteomes" id="UP000316426">
    <property type="component" value="Chromosome"/>
</dbReference>
<dbReference type="PANTHER" id="PTHR35803">
    <property type="entry name" value="GLUCAN 1,4-ALPHA-GLUCOSIDASE SUSB-RELATED"/>
    <property type="match status" value="1"/>
</dbReference>
<evidence type="ECO:0000256" key="1">
    <source>
        <dbReference type="ARBA" id="ARBA00022801"/>
    </source>
</evidence>
<dbReference type="Gene3D" id="3.20.20.70">
    <property type="entry name" value="Aldolase class I"/>
    <property type="match status" value="1"/>
</dbReference>
<dbReference type="RefSeq" id="WP_197529345.1">
    <property type="nucleotide sequence ID" value="NZ_CP036349.1"/>
</dbReference>
<keyword evidence="2 7" id="KW-0326">Glycosidase</keyword>
<keyword evidence="1 7" id="KW-0378">Hydrolase</keyword>
<dbReference type="Pfam" id="PF10566">
    <property type="entry name" value="Glyco_hydro_97"/>
    <property type="match status" value="1"/>
</dbReference>